<sequence length="236" mass="26643">MLGFYNYTVILTYLSLCSAVTGIFVGVSGTGHPFIATTCLMVCGFLDAFDGIVARSKKDRTEQEKKFGIQIDSLVDLVAFGVLPCAIGYSCYTSHYLNSFKLSDKWHFMKPLANCKITIFFIVFSLFVLAALIRLAYFNVMEEERQNKTDEKRKYYLGLPVTSSCLIFPTIMLIQYIIGKGFDISPFYVVAMLIVAFLYVSKIKIKKPGLKVIMIMVAIGAVEFGLLLFFRFMYGH</sequence>
<dbReference type="EMBL" id="CP039381">
    <property type="protein sequence ID" value="QCT06678.1"/>
    <property type="molecule type" value="Genomic_DNA"/>
</dbReference>
<dbReference type="AlphaFoldDB" id="A0A4P8Y0J0"/>
<proteinExistence type="predicted"/>
<reference evidence="2 3" key="1">
    <citation type="submission" date="2019-04" db="EMBL/GenBank/DDBJ databases">
        <authorList>
            <person name="Embree M."/>
            <person name="Gaffney J.R."/>
        </authorList>
    </citation>
    <scope>NUCLEOTIDE SEQUENCE [LARGE SCALE GENOMIC DNA]</scope>
    <source>
        <strain evidence="2 3">JE7A12</strain>
    </source>
</reference>
<feature type="transmembrane region" description="Helical" evidence="1">
    <location>
        <begin position="184"/>
        <end position="200"/>
    </location>
</feature>
<dbReference type="RefSeq" id="WP_138156730.1">
    <property type="nucleotide sequence ID" value="NZ_CP039381.1"/>
</dbReference>
<feature type="transmembrane region" description="Helical" evidence="1">
    <location>
        <begin position="117"/>
        <end position="137"/>
    </location>
</feature>
<feature type="transmembrane region" description="Helical" evidence="1">
    <location>
        <begin position="74"/>
        <end position="97"/>
    </location>
</feature>
<organism evidence="2 3">
    <name type="scientific">Ruminococcus bovis</name>
    <dbReference type="NCBI Taxonomy" id="2564099"/>
    <lineage>
        <taxon>Bacteria</taxon>
        <taxon>Bacillati</taxon>
        <taxon>Bacillota</taxon>
        <taxon>Clostridia</taxon>
        <taxon>Eubacteriales</taxon>
        <taxon>Oscillospiraceae</taxon>
        <taxon>Ruminococcus</taxon>
    </lineage>
</organism>
<dbReference type="InterPro" id="IPR000462">
    <property type="entry name" value="CDP-OH_P_trans"/>
</dbReference>
<keyword evidence="1" id="KW-0812">Transmembrane</keyword>
<dbReference type="InterPro" id="IPR043130">
    <property type="entry name" value="CDP-OH_PTrfase_TM_dom"/>
</dbReference>
<name>A0A4P8Y0J0_9FIRM</name>
<evidence type="ECO:0000256" key="1">
    <source>
        <dbReference type="SAM" id="Phobius"/>
    </source>
</evidence>
<gene>
    <name evidence="2" type="ORF">E5Z56_04550</name>
</gene>
<feature type="transmembrane region" description="Helical" evidence="1">
    <location>
        <begin position="212"/>
        <end position="234"/>
    </location>
</feature>
<evidence type="ECO:0000313" key="3">
    <source>
        <dbReference type="Proteomes" id="UP000301475"/>
    </source>
</evidence>
<evidence type="ECO:0000313" key="2">
    <source>
        <dbReference type="EMBL" id="QCT06678.1"/>
    </source>
</evidence>
<dbReference type="OrthoDB" id="9777147at2"/>
<protein>
    <submittedName>
        <fullName evidence="2">Phosphatidylserine synthase</fullName>
    </submittedName>
</protein>
<dbReference type="GO" id="GO:0016780">
    <property type="term" value="F:phosphotransferase activity, for other substituted phosphate groups"/>
    <property type="evidence" value="ECO:0007669"/>
    <property type="project" value="InterPro"/>
</dbReference>
<accession>A0A4P8Y0J0</accession>
<dbReference type="GO" id="GO:0016020">
    <property type="term" value="C:membrane"/>
    <property type="evidence" value="ECO:0007669"/>
    <property type="project" value="InterPro"/>
</dbReference>
<keyword evidence="1" id="KW-0472">Membrane</keyword>
<dbReference type="Gene3D" id="1.20.120.1760">
    <property type="match status" value="1"/>
</dbReference>
<keyword evidence="3" id="KW-1185">Reference proteome</keyword>
<dbReference type="Proteomes" id="UP000301475">
    <property type="component" value="Chromosome"/>
</dbReference>
<feature type="transmembrane region" description="Helical" evidence="1">
    <location>
        <begin position="33"/>
        <end position="53"/>
    </location>
</feature>
<feature type="transmembrane region" description="Helical" evidence="1">
    <location>
        <begin position="157"/>
        <end position="178"/>
    </location>
</feature>
<dbReference type="GO" id="GO:0008654">
    <property type="term" value="P:phospholipid biosynthetic process"/>
    <property type="evidence" value="ECO:0007669"/>
    <property type="project" value="InterPro"/>
</dbReference>
<feature type="transmembrane region" description="Helical" evidence="1">
    <location>
        <begin position="7"/>
        <end position="27"/>
    </location>
</feature>
<keyword evidence="1" id="KW-1133">Transmembrane helix</keyword>
<dbReference type="KEGG" id="ruj:E5Z56_04550"/>
<dbReference type="Pfam" id="PF01066">
    <property type="entry name" value="CDP-OH_P_transf"/>
    <property type="match status" value="1"/>
</dbReference>